<reference evidence="12" key="1">
    <citation type="submission" date="2023-10" db="EMBL/GenBank/DDBJ databases">
        <authorList>
            <person name="Chen Y."/>
            <person name="Shah S."/>
            <person name="Dougan E. K."/>
            <person name="Thang M."/>
            <person name="Chan C."/>
        </authorList>
    </citation>
    <scope>NUCLEOTIDE SEQUENCE [LARGE SCALE GENOMIC DNA]</scope>
</reference>
<dbReference type="PROSITE" id="PS50011">
    <property type="entry name" value="PROTEIN_KINASE_DOM"/>
    <property type="match status" value="1"/>
</dbReference>
<accession>A0ABN9T2I2</accession>
<feature type="region of interest" description="Disordered" evidence="10">
    <location>
        <begin position="1"/>
        <end position="26"/>
    </location>
</feature>
<evidence type="ECO:0000256" key="6">
    <source>
        <dbReference type="ARBA" id="ARBA00022840"/>
    </source>
</evidence>
<dbReference type="InterPro" id="IPR008266">
    <property type="entry name" value="Tyr_kinase_AS"/>
</dbReference>
<dbReference type="InterPro" id="IPR011009">
    <property type="entry name" value="Kinase-like_dom_sf"/>
</dbReference>
<evidence type="ECO:0000256" key="10">
    <source>
        <dbReference type="SAM" id="MobiDB-lite"/>
    </source>
</evidence>
<dbReference type="Pfam" id="PF00069">
    <property type="entry name" value="Pkinase"/>
    <property type="match status" value="1"/>
</dbReference>
<evidence type="ECO:0000256" key="5">
    <source>
        <dbReference type="ARBA" id="ARBA00022777"/>
    </source>
</evidence>
<keyword evidence="6 9" id="KW-0067">ATP-binding</keyword>
<dbReference type="InterPro" id="IPR050236">
    <property type="entry name" value="Ser_Thr_kinase_AGC"/>
</dbReference>
<gene>
    <name evidence="12" type="ORF">PCOR1329_LOCUS34925</name>
</gene>
<dbReference type="InterPro" id="IPR020635">
    <property type="entry name" value="Tyr_kinase_cat_dom"/>
</dbReference>
<evidence type="ECO:0000256" key="8">
    <source>
        <dbReference type="ARBA" id="ARBA00048679"/>
    </source>
</evidence>
<keyword evidence="13" id="KW-1185">Reference proteome</keyword>
<dbReference type="Proteomes" id="UP001189429">
    <property type="component" value="Unassembled WGS sequence"/>
</dbReference>
<feature type="region of interest" description="Disordered" evidence="10">
    <location>
        <begin position="384"/>
        <end position="414"/>
    </location>
</feature>
<dbReference type="InterPro" id="IPR000719">
    <property type="entry name" value="Prot_kinase_dom"/>
</dbReference>
<evidence type="ECO:0000259" key="11">
    <source>
        <dbReference type="PROSITE" id="PS50011"/>
    </source>
</evidence>
<feature type="binding site" evidence="9">
    <location>
        <position position="83"/>
    </location>
    <ligand>
        <name>ATP</name>
        <dbReference type="ChEBI" id="CHEBI:30616"/>
    </ligand>
</feature>
<name>A0ABN9T2I2_9DINO</name>
<keyword evidence="5" id="KW-0418">Kinase</keyword>
<evidence type="ECO:0000256" key="3">
    <source>
        <dbReference type="ARBA" id="ARBA00022679"/>
    </source>
</evidence>
<dbReference type="PROSITE" id="PS00109">
    <property type="entry name" value="PROTEIN_KINASE_TYR"/>
    <property type="match status" value="1"/>
</dbReference>
<dbReference type="InterPro" id="IPR045270">
    <property type="entry name" value="STKc_AGC"/>
</dbReference>
<evidence type="ECO:0000256" key="9">
    <source>
        <dbReference type="PROSITE-ProRule" id="PRU10141"/>
    </source>
</evidence>
<evidence type="ECO:0000256" key="4">
    <source>
        <dbReference type="ARBA" id="ARBA00022741"/>
    </source>
</evidence>
<dbReference type="EC" id="2.7.11.1" evidence="1"/>
<keyword evidence="4 9" id="KW-0547">Nucleotide-binding</keyword>
<comment type="catalytic activity">
    <reaction evidence="8">
        <text>L-seryl-[protein] + ATP = O-phospho-L-seryl-[protein] + ADP + H(+)</text>
        <dbReference type="Rhea" id="RHEA:17989"/>
        <dbReference type="Rhea" id="RHEA-COMP:9863"/>
        <dbReference type="Rhea" id="RHEA-COMP:11604"/>
        <dbReference type="ChEBI" id="CHEBI:15378"/>
        <dbReference type="ChEBI" id="CHEBI:29999"/>
        <dbReference type="ChEBI" id="CHEBI:30616"/>
        <dbReference type="ChEBI" id="CHEBI:83421"/>
        <dbReference type="ChEBI" id="CHEBI:456216"/>
        <dbReference type="EC" id="2.7.11.1"/>
    </reaction>
</comment>
<evidence type="ECO:0000313" key="13">
    <source>
        <dbReference type="Proteomes" id="UP001189429"/>
    </source>
</evidence>
<protein>
    <recommendedName>
        <fullName evidence="1">non-specific serine/threonine protein kinase</fullName>
        <ecNumber evidence="1">2.7.11.1</ecNumber>
    </recommendedName>
</protein>
<feature type="compositionally biased region" description="Polar residues" evidence="10">
    <location>
        <begin position="395"/>
        <end position="408"/>
    </location>
</feature>
<dbReference type="PANTHER" id="PTHR24356:SF1">
    <property type="entry name" value="SERINE_THREONINE-PROTEIN KINASE GREATWALL"/>
    <property type="match status" value="1"/>
</dbReference>
<proteinExistence type="predicted"/>
<keyword evidence="3" id="KW-0808">Transferase</keyword>
<dbReference type="EMBL" id="CAUYUJ010014276">
    <property type="protein sequence ID" value="CAK0839185.1"/>
    <property type="molecule type" value="Genomic_DNA"/>
</dbReference>
<evidence type="ECO:0000256" key="2">
    <source>
        <dbReference type="ARBA" id="ARBA00022527"/>
    </source>
</evidence>
<dbReference type="SMART" id="SM00219">
    <property type="entry name" value="TyrKc"/>
    <property type="match status" value="1"/>
</dbReference>
<dbReference type="Gene3D" id="3.30.200.20">
    <property type="entry name" value="Phosphorylase Kinase, domain 1"/>
    <property type="match status" value="1"/>
</dbReference>
<evidence type="ECO:0000256" key="1">
    <source>
        <dbReference type="ARBA" id="ARBA00012513"/>
    </source>
</evidence>
<dbReference type="SUPFAM" id="SSF56112">
    <property type="entry name" value="Protein kinase-like (PK-like)"/>
    <property type="match status" value="1"/>
</dbReference>
<comment type="caution">
    <text evidence="12">The sequence shown here is derived from an EMBL/GenBank/DDBJ whole genome shotgun (WGS) entry which is preliminary data.</text>
</comment>
<dbReference type="PANTHER" id="PTHR24356">
    <property type="entry name" value="SERINE/THREONINE-PROTEIN KINASE"/>
    <property type="match status" value="1"/>
</dbReference>
<sequence length="414" mass="45703">MMFNIPGLQSRSAQGPPGAGRSCGLPNLLSGRRGQQLECGSPLSSPRGVCRDDFQVVRVLGRGGFGEVKLVRHVKDGQVYAMKTMDKAELHERKHVGDARAGERAQAERDICVEARQWRCPFILEMFAAFQTEEKLYYLFEYCPGGELLEHLCRCERQAFDELTARFYTAEACLALEHLHSHGVVHRDVRLENLLLAHDGHLKLADFGLAKRLPGDAASRSSVARPEGYGQVFYPPEFLQGCEYGKDLDCWQLGTAAFLMMTGTLPQLGADDPGDVPGCSPAAVSFCREALRPERARRLGFPSGAAMLRDHGFFQDLCWDRLAAKSIDPPPVGAAVAVGAKASVWSDAFARDSLAGRGVVDFMRLRDFTWRASNMLRSTLRLRSSRDSGPRRGFSTGSRSLARQTCDTVTEESE</sequence>
<comment type="catalytic activity">
    <reaction evidence="7">
        <text>L-threonyl-[protein] + ATP = O-phospho-L-threonyl-[protein] + ADP + H(+)</text>
        <dbReference type="Rhea" id="RHEA:46608"/>
        <dbReference type="Rhea" id="RHEA-COMP:11060"/>
        <dbReference type="Rhea" id="RHEA-COMP:11605"/>
        <dbReference type="ChEBI" id="CHEBI:15378"/>
        <dbReference type="ChEBI" id="CHEBI:30013"/>
        <dbReference type="ChEBI" id="CHEBI:30616"/>
        <dbReference type="ChEBI" id="CHEBI:61977"/>
        <dbReference type="ChEBI" id="CHEBI:456216"/>
        <dbReference type="EC" id="2.7.11.1"/>
    </reaction>
</comment>
<evidence type="ECO:0000256" key="7">
    <source>
        <dbReference type="ARBA" id="ARBA00047899"/>
    </source>
</evidence>
<dbReference type="InterPro" id="IPR017441">
    <property type="entry name" value="Protein_kinase_ATP_BS"/>
</dbReference>
<dbReference type="CDD" id="cd05123">
    <property type="entry name" value="STKc_AGC"/>
    <property type="match status" value="1"/>
</dbReference>
<evidence type="ECO:0000313" key="12">
    <source>
        <dbReference type="EMBL" id="CAK0839185.1"/>
    </source>
</evidence>
<dbReference type="Gene3D" id="1.10.510.10">
    <property type="entry name" value="Transferase(Phosphotransferase) domain 1"/>
    <property type="match status" value="1"/>
</dbReference>
<keyword evidence="2" id="KW-0723">Serine/threonine-protein kinase</keyword>
<dbReference type="PROSITE" id="PS00107">
    <property type="entry name" value="PROTEIN_KINASE_ATP"/>
    <property type="match status" value="1"/>
</dbReference>
<feature type="domain" description="Protein kinase" evidence="11">
    <location>
        <begin position="54"/>
        <end position="314"/>
    </location>
</feature>
<organism evidence="12 13">
    <name type="scientific">Prorocentrum cordatum</name>
    <dbReference type="NCBI Taxonomy" id="2364126"/>
    <lineage>
        <taxon>Eukaryota</taxon>
        <taxon>Sar</taxon>
        <taxon>Alveolata</taxon>
        <taxon>Dinophyceae</taxon>
        <taxon>Prorocentrales</taxon>
        <taxon>Prorocentraceae</taxon>
        <taxon>Prorocentrum</taxon>
    </lineage>
</organism>